<evidence type="ECO:0000256" key="1">
    <source>
        <dbReference type="SAM" id="Phobius"/>
    </source>
</evidence>
<name>A0A1F7YEB3_9BACT</name>
<protein>
    <recommendedName>
        <fullName evidence="4">Rod shape-determining protein MreD</fullName>
    </recommendedName>
</protein>
<keyword evidence="1" id="KW-0472">Membrane</keyword>
<feature type="transmembrane region" description="Helical" evidence="1">
    <location>
        <begin position="135"/>
        <end position="157"/>
    </location>
</feature>
<feature type="transmembrane region" description="Helical" evidence="1">
    <location>
        <begin position="92"/>
        <end position="115"/>
    </location>
</feature>
<sequence length="169" mass="18937">MKKLISPVVIILPAVIIRLLPHPPNMVPIAAMALFGGAYFNKKYALVVPIFTLFISDLFLGLHNTIPFVYGSFLITGVIGLWLKKHKSVKHIVAGTLLSSILFFIITNFGVWLVGNMYTKNFEGLMESYILAIPFFKNTILGDLIYTGLFFGGYEFVLHLTQKHVINFA</sequence>
<evidence type="ECO:0000313" key="2">
    <source>
        <dbReference type="EMBL" id="OGM25656.1"/>
    </source>
</evidence>
<dbReference type="AlphaFoldDB" id="A0A1F7YEB3"/>
<accession>A0A1F7YEB3</accession>
<keyword evidence="1" id="KW-0812">Transmembrane</keyword>
<reference evidence="2 3" key="1">
    <citation type="journal article" date="2016" name="Nat. Commun.">
        <title>Thousands of microbial genomes shed light on interconnected biogeochemical processes in an aquifer system.</title>
        <authorList>
            <person name="Anantharaman K."/>
            <person name="Brown C.T."/>
            <person name="Hug L.A."/>
            <person name="Sharon I."/>
            <person name="Castelle C.J."/>
            <person name="Probst A.J."/>
            <person name="Thomas B.C."/>
            <person name="Singh A."/>
            <person name="Wilkins M.J."/>
            <person name="Karaoz U."/>
            <person name="Brodie E.L."/>
            <person name="Williams K.H."/>
            <person name="Hubbard S.S."/>
            <person name="Banfield J.F."/>
        </authorList>
    </citation>
    <scope>NUCLEOTIDE SEQUENCE [LARGE SCALE GENOMIC DNA]</scope>
</reference>
<proteinExistence type="predicted"/>
<feature type="transmembrane region" description="Helical" evidence="1">
    <location>
        <begin position="44"/>
        <end position="62"/>
    </location>
</feature>
<comment type="caution">
    <text evidence="2">The sequence shown here is derived from an EMBL/GenBank/DDBJ whole genome shotgun (WGS) entry which is preliminary data.</text>
</comment>
<evidence type="ECO:0000313" key="3">
    <source>
        <dbReference type="Proteomes" id="UP000178851"/>
    </source>
</evidence>
<dbReference type="Proteomes" id="UP000178851">
    <property type="component" value="Unassembled WGS sequence"/>
</dbReference>
<keyword evidence="1" id="KW-1133">Transmembrane helix</keyword>
<dbReference type="EMBL" id="MGGI01000021">
    <property type="protein sequence ID" value="OGM25656.1"/>
    <property type="molecule type" value="Genomic_DNA"/>
</dbReference>
<feature type="transmembrane region" description="Helical" evidence="1">
    <location>
        <begin position="68"/>
        <end position="83"/>
    </location>
</feature>
<gene>
    <name evidence="2" type="ORF">A2627_04420</name>
</gene>
<evidence type="ECO:0008006" key="4">
    <source>
        <dbReference type="Google" id="ProtNLM"/>
    </source>
</evidence>
<dbReference type="Pfam" id="PF20221">
    <property type="entry name" value="DUF6580"/>
    <property type="match status" value="1"/>
</dbReference>
<dbReference type="InterPro" id="IPR046487">
    <property type="entry name" value="DUF6580"/>
</dbReference>
<organism evidence="2 3">
    <name type="scientific">Candidatus Woesebacteria bacterium RIFCSPHIGHO2_01_FULL_39_28</name>
    <dbReference type="NCBI Taxonomy" id="1802496"/>
    <lineage>
        <taxon>Bacteria</taxon>
        <taxon>Candidatus Woeseibacteriota</taxon>
    </lineage>
</organism>